<sequence>MDHVMSGGTGERGSKYNMFTWQDATTRPEIMMLKELNKAGGDLPGQEMKTHKINNNSWRVGCKHIHKQIHTRFVIIKIGSPLEQFPSSKGTKKCMRSAEFCMRTSVVNNKGLLNDWDLAHKELEDHGGSGNSERTGTWCKGCTLLFTVNYFTPISYQPLLITWAYSSRMHMITDQKALSLTFISDVPGNDLEPLV</sequence>
<evidence type="ECO:0000313" key="1">
    <source>
        <dbReference type="EMBL" id="KAF9494249.1"/>
    </source>
</evidence>
<name>A0A9P5ZXQ5_PLEER</name>
<gene>
    <name evidence="1" type="ORF">BDN71DRAFT_1431883</name>
</gene>
<dbReference type="Proteomes" id="UP000807025">
    <property type="component" value="Unassembled WGS sequence"/>
</dbReference>
<dbReference type="EMBL" id="MU154575">
    <property type="protein sequence ID" value="KAF9494249.1"/>
    <property type="molecule type" value="Genomic_DNA"/>
</dbReference>
<comment type="caution">
    <text evidence="1">The sequence shown here is derived from an EMBL/GenBank/DDBJ whole genome shotgun (WGS) entry which is preliminary data.</text>
</comment>
<accession>A0A9P5ZXQ5</accession>
<evidence type="ECO:0000313" key="2">
    <source>
        <dbReference type="Proteomes" id="UP000807025"/>
    </source>
</evidence>
<organism evidence="1 2">
    <name type="scientific">Pleurotus eryngii</name>
    <name type="common">Boletus of the steppes</name>
    <dbReference type="NCBI Taxonomy" id="5323"/>
    <lineage>
        <taxon>Eukaryota</taxon>
        <taxon>Fungi</taxon>
        <taxon>Dikarya</taxon>
        <taxon>Basidiomycota</taxon>
        <taxon>Agaricomycotina</taxon>
        <taxon>Agaricomycetes</taxon>
        <taxon>Agaricomycetidae</taxon>
        <taxon>Agaricales</taxon>
        <taxon>Pleurotineae</taxon>
        <taxon>Pleurotaceae</taxon>
        <taxon>Pleurotus</taxon>
    </lineage>
</organism>
<protein>
    <submittedName>
        <fullName evidence="1">Uncharacterized protein</fullName>
    </submittedName>
</protein>
<reference evidence="1" key="1">
    <citation type="submission" date="2020-11" db="EMBL/GenBank/DDBJ databases">
        <authorList>
            <consortium name="DOE Joint Genome Institute"/>
            <person name="Ahrendt S."/>
            <person name="Riley R."/>
            <person name="Andreopoulos W."/>
            <person name="Labutti K."/>
            <person name="Pangilinan J."/>
            <person name="Ruiz-Duenas F.J."/>
            <person name="Barrasa J.M."/>
            <person name="Sanchez-Garcia M."/>
            <person name="Camarero S."/>
            <person name="Miyauchi S."/>
            <person name="Serrano A."/>
            <person name="Linde D."/>
            <person name="Babiker R."/>
            <person name="Drula E."/>
            <person name="Ayuso-Fernandez I."/>
            <person name="Pacheco R."/>
            <person name="Padilla G."/>
            <person name="Ferreira P."/>
            <person name="Barriuso J."/>
            <person name="Kellner H."/>
            <person name="Castanera R."/>
            <person name="Alfaro M."/>
            <person name="Ramirez L."/>
            <person name="Pisabarro A.G."/>
            <person name="Kuo A."/>
            <person name="Tritt A."/>
            <person name="Lipzen A."/>
            <person name="He G."/>
            <person name="Yan M."/>
            <person name="Ng V."/>
            <person name="Cullen D."/>
            <person name="Martin F."/>
            <person name="Rosso M.-N."/>
            <person name="Henrissat B."/>
            <person name="Hibbett D."/>
            <person name="Martinez A.T."/>
            <person name="Grigoriev I.V."/>
        </authorList>
    </citation>
    <scope>NUCLEOTIDE SEQUENCE</scope>
    <source>
        <strain evidence="1">ATCC 90797</strain>
    </source>
</reference>
<keyword evidence="2" id="KW-1185">Reference proteome</keyword>
<proteinExistence type="predicted"/>
<dbReference type="AlphaFoldDB" id="A0A9P5ZXQ5"/>